<sequence length="192" mass="19607">MLISRHPGGVPVYSPRAAAPPQQNFGYAPHAAFQGNVGSCPVQSTHLVGARLGAVLHPPTRVAIPAGIATQPSGIATLQHRYTAPGALLAALPAGVATAPGTVGATPKTQQFLVGQPGLSPSSFVYNQPQRPTRALSYIPADESRPARAVSTSSLSYSPPFSARVLSPTRGLASPQALGPEMPHSDGLGALE</sequence>
<evidence type="ECO:0000313" key="2">
    <source>
        <dbReference type="EMBL" id="CAE8702598.1"/>
    </source>
</evidence>
<feature type="region of interest" description="Disordered" evidence="1">
    <location>
        <begin position="149"/>
        <end position="192"/>
    </location>
</feature>
<comment type="caution">
    <text evidence="2">The sequence shown here is derived from an EMBL/GenBank/DDBJ whole genome shotgun (WGS) entry which is preliminary data.</text>
</comment>
<organism evidence="2 3">
    <name type="scientific">Polarella glacialis</name>
    <name type="common">Dinoflagellate</name>
    <dbReference type="NCBI Taxonomy" id="89957"/>
    <lineage>
        <taxon>Eukaryota</taxon>
        <taxon>Sar</taxon>
        <taxon>Alveolata</taxon>
        <taxon>Dinophyceae</taxon>
        <taxon>Suessiales</taxon>
        <taxon>Suessiaceae</taxon>
        <taxon>Polarella</taxon>
    </lineage>
</organism>
<dbReference type="Proteomes" id="UP000626109">
    <property type="component" value="Unassembled WGS sequence"/>
</dbReference>
<proteinExistence type="predicted"/>
<feature type="compositionally biased region" description="Low complexity" evidence="1">
    <location>
        <begin position="151"/>
        <end position="162"/>
    </location>
</feature>
<name>A0A813KGP4_POLGL</name>
<feature type="non-terminal residue" evidence="2">
    <location>
        <position position="1"/>
    </location>
</feature>
<evidence type="ECO:0000256" key="1">
    <source>
        <dbReference type="SAM" id="MobiDB-lite"/>
    </source>
</evidence>
<dbReference type="EMBL" id="CAJNNW010030139">
    <property type="protein sequence ID" value="CAE8702598.1"/>
    <property type="molecule type" value="Genomic_DNA"/>
</dbReference>
<dbReference type="AlphaFoldDB" id="A0A813KGP4"/>
<accession>A0A813KGP4</accession>
<reference evidence="2" key="1">
    <citation type="submission" date="2021-02" db="EMBL/GenBank/DDBJ databases">
        <authorList>
            <person name="Dougan E. K."/>
            <person name="Rhodes N."/>
            <person name="Thang M."/>
            <person name="Chan C."/>
        </authorList>
    </citation>
    <scope>NUCLEOTIDE SEQUENCE</scope>
</reference>
<evidence type="ECO:0000313" key="3">
    <source>
        <dbReference type="Proteomes" id="UP000626109"/>
    </source>
</evidence>
<gene>
    <name evidence="2" type="ORF">PGLA2088_LOCUS32485</name>
</gene>
<protein>
    <submittedName>
        <fullName evidence="2">Uncharacterized protein</fullName>
    </submittedName>
</protein>